<evidence type="ECO:0000256" key="1">
    <source>
        <dbReference type="SAM" id="Phobius"/>
    </source>
</evidence>
<sequence>MNEEDECGYISSHLIHLMFIYLFIELFMYVWSMSPKNTLFFTSYVRGIVVLRKRTDFFPLLR</sequence>
<keyword evidence="1" id="KW-0472">Membrane</keyword>
<feature type="transmembrane region" description="Helical" evidence="1">
    <location>
        <begin position="12"/>
        <end position="31"/>
    </location>
</feature>
<name>A0A8A1LJJ2_AJEC8</name>
<evidence type="ECO:0000313" key="3">
    <source>
        <dbReference type="Proteomes" id="UP000663419"/>
    </source>
</evidence>
<evidence type="ECO:0000313" key="2">
    <source>
        <dbReference type="EMBL" id="QSS53135.1"/>
    </source>
</evidence>
<keyword evidence="1" id="KW-1133">Transmembrane helix</keyword>
<dbReference type="Proteomes" id="UP000663419">
    <property type="component" value="Chromosome 3"/>
</dbReference>
<dbReference type="EMBL" id="CP069104">
    <property type="protein sequence ID" value="QSS53135.1"/>
    <property type="molecule type" value="Genomic_DNA"/>
</dbReference>
<accession>A0A8A1LJJ2</accession>
<dbReference type="VEuPathDB" id="FungiDB:I7I53_00298"/>
<protein>
    <submittedName>
        <fullName evidence="2">Uncharacterized protein</fullName>
    </submittedName>
</protein>
<proteinExistence type="predicted"/>
<keyword evidence="1" id="KW-0812">Transmembrane</keyword>
<reference evidence="2" key="1">
    <citation type="submission" date="2021-01" db="EMBL/GenBank/DDBJ databases">
        <title>Chromosome-level genome assembly of a human fungal pathogen reveals clustering of transcriptionally co-regulated genes.</title>
        <authorList>
            <person name="Voorhies M."/>
            <person name="Cohen S."/>
            <person name="Shea T.P."/>
            <person name="Petrus S."/>
            <person name="Munoz J.F."/>
            <person name="Poplawski S."/>
            <person name="Goldman W.E."/>
            <person name="Michael T."/>
            <person name="Cuomo C.A."/>
            <person name="Sil A."/>
            <person name="Beyhan S."/>
        </authorList>
    </citation>
    <scope>NUCLEOTIDE SEQUENCE</scope>
    <source>
        <strain evidence="2">H88</strain>
    </source>
</reference>
<gene>
    <name evidence="2" type="ORF">I7I53_00298</name>
</gene>
<organism evidence="2 3">
    <name type="scientific">Ajellomyces capsulatus (strain H88)</name>
    <name type="common">Darling's disease fungus</name>
    <name type="synonym">Histoplasma capsulatum</name>
    <dbReference type="NCBI Taxonomy" id="544711"/>
    <lineage>
        <taxon>Eukaryota</taxon>
        <taxon>Fungi</taxon>
        <taxon>Dikarya</taxon>
        <taxon>Ascomycota</taxon>
        <taxon>Pezizomycotina</taxon>
        <taxon>Eurotiomycetes</taxon>
        <taxon>Eurotiomycetidae</taxon>
        <taxon>Onygenales</taxon>
        <taxon>Ajellomycetaceae</taxon>
        <taxon>Histoplasma</taxon>
    </lineage>
</organism>
<dbReference type="AlphaFoldDB" id="A0A8A1LJJ2"/>